<sequence>MTAKVKELNQKNRFHPRRQKRPNFCYTLQKYG</sequence>
<feature type="compositionally biased region" description="Basic and acidic residues" evidence="1">
    <location>
        <begin position="1"/>
        <end position="10"/>
    </location>
</feature>
<evidence type="ECO:0000313" key="2">
    <source>
        <dbReference type="EMBL" id="DAE12224.1"/>
    </source>
</evidence>
<accession>A0A8S5PZS5</accession>
<feature type="compositionally biased region" description="Basic residues" evidence="1">
    <location>
        <begin position="12"/>
        <end position="21"/>
    </location>
</feature>
<feature type="region of interest" description="Disordered" evidence="1">
    <location>
        <begin position="1"/>
        <end position="32"/>
    </location>
</feature>
<evidence type="ECO:0000256" key="1">
    <source>
        <dbReference type="SAM" id="MobiDB-lite"/>
    </source>
</evidence>
<dbReference type="EMBL" id="BK015544">
    <property type="protein sequence ID" value="DAE12224.1"/>
    <property type="molecule type" value="Genomic_DNA"/>
</dbReference>
<organism evidence="2">
    <name type="scientific">Siphoviridae sp. ctMOb8</name>
    <dbReference type="NCBI Taxonomy" id="2825460"/>
    <lineage>
        <taxon>Viruses</taxon>
        <taxon>Duplodnaviria</taxon>
        <taxon>Heunggongvirae</taxon>
        <taxon>Uroviricota</taxon>
        <taxon>Caudoviricetes</taxon>
    </lineage>
</organism>
<name>A0A8S5PZS5_9CAUD</name>
<reference evidence="2" key="1">
    <citation type="journal article" date="2021" name="Proc. Natl. Acad. Sci. U.S.A.">
        <title>A Catalog of Tens of Thousands of Viruses from Human Metagenomes Reveals Hidden Associations with Chronic Diseases.</title>
        <authorList>
            <person name="Tisza M.J."/>
            <person name="Buck C.B."/>
        </authorList>
    </citation>
    <scope>NUCLEOTIDE SEQUENCE</scope>
    <source>
        <strain evidence="2">CtMOb8</strain>
    </source>
</reference>
<proteinExistence type="predicted"/>
<protein>
    <submittedName>
        <fullName evidence="2">Uncharacterized protein</fullName>
    </submittedName>
</protein>